<dbReference type="Gene3D" id="1.25.40.10">
    <property type="entry name" value="Tetratricopeptide repeat domain"/>
    <property type="match status" value="1"/>
</dbReference>
<dbReference type="RefSeq" id="WP_073429989.1">
    <property type="nucleotide sequence ID" value="NZ_CADFGY010000018.1"/>
</dbReference>
<feature type="signal peptide" evidence="1">
    <location>
        <begin position="1"/>
        <end position="21"/>
    </location>
</feature>
<sequence>MKRRTVHAGFAALALCCAALAGYQGWRLVDALRGNAAVLRAATAARSVTGAGIDRTARVRLAQAVALSKTGEHDAASKLYNGLIDRAHLDETGRTALFDLANMYLREAIAAGTANPLASAPLIELAKNRYRELLRAYPADWDARYNLERALWLQPETTEAFGDGHEPPAYRRALTVPDVVLGDLP</sequence>
<organism evidence="2 3">
    <name type="scientific">Paraburkholderia terricola</name>
    <dbReference type="NCBI Taxonomy" id="169427"/>
    <lineage>
        <taxon>Bacteria</taxon>
        <taxon>Pseudomonadati</taxon>
        <taxon>Pseudomonadota</taxon>
        <taxon>Betaproteobacteria</taxon>
        <taxon>Burkholderiales</taxon>
        <taxon>Burkholderiaceae</taxon>
        <taxon>Paraburkholderia</taxon>
    </lineage>
</organism>
<dbReference type="SUPFAM" id="SSF48452">
    <property type="entry name" value="TPR-like"/>
    <property type="match status" value="1"/>
</dbReference>
<keyword evidence="1" id="KW-0732">Signal</keyword>
<reference evidence="2 3" key="1">
    <citation type="submission" date="2016-11" db="EMBL/GenBank/DDBJ databases">
        <authorList>
            <person name="Jaros S."/>
            <person name="Januszkiewicz K."/>
            <person name="Wedrychowicz H."/>
        </authorList>
    </citation>
    <scope>NUCLEOTIDE SEQUENCE [LARGE SCALE GENOMIC DNA]</scope>
    <source>
        <strain evidence="2 3">LMG 20594</strain>
    </source>
</reference>
<evidence type="ECO:0000256" key="1">
    <source>
        <dbReference type="SAM" id="SignalP"/>
    </source>
</evidence>
<dbReference type="AlphaFoldDB" id="A0A1M6RET6"/>
<protein>
    <submittedName>
        <fullName evidence="2">MxaK protein</fullName>
    </submittedName>
</protein>
<evidence type="ECO:0000313" key="2">
    <source>
        <dbReference type="EMBL" id="SHK30962.1"/>
    </source>
</evidence>
<proteinExistence type="predicted"/>
<dbReference type="STRING" id="169427.SAMN05192548_101891"/>
<dbReference type="EMBL" id="FRAB01000018">
    <property type="protein sequence ID" value="SHK30962.1"/>
    <property type="molecule type" value="Genomic_DNA"/>
</dbReference>
<dbReference type="InterPro" id="IPR011990">
    <property type="entry name" value="TPR-like_helical_dom_sf"/>
</dbReference>
<evidence type="ECO:0000313" key="3">
    <source>
        <dbReference type="Proteomes" id="UP000184395"/>
    </source>
</evidence>
<dbReference type="KEGG" id="pts:CUJ90_29780"/>
<dbReference type="OrthoDB" id="8685511at2"/>
<gene>
    <name evidence="2" type="ORF">SAMN05192548_101891</name>
</gene>
<dbReference type="GeneID" id="301982289"/>
<dbReference type="Proteomes" id="UP000184395">
    <property type="component" value="Unassembled WGS sequence"/>
</dbReference>
<name>A0A1M6RET6_9BURK</name>
<accession>A0A1M6RET6</accession>
<feature type="chain" id="PRO_5009920595" evidence="1">
    <location>
        <begin position="22"/>
        <end position="185"/>
    </location>
</feature>